<dbReference type="STRING" id="1150600.ADIARSV_4308"/>
<dbReference type="OrthoDB" id="9808543at2"/>
<accession>R9GLB1</accession>
<sequence length="276" mass="31669">MKVQKTHIPGSENKAIHIDYLLNDQVKNAPMIIFVHGFKGFKDWGTHHLVANYFAHNGFSFLKFNFSHNGMSKEDIDIFDDLESFGHNTFSKELKDLDEVITYAKSGESFPVPSKIILIGHSMGGGISILQTFEDNRVDKLVTWASISNFRGLWNMDQEKSWKKNGVIYMDNSRTNQQMPLYSVILEDLDKNTEKLDILNAARSLTQPWLIVQGEADTTVKLEQAQLLQRQHPDSWLIIVENADHVFNARHPWLSDELPVELKKACDTTLSFLKEY</sequence>
<dbReference type="eggNOG" id="COG1073">
    <property type="taxonomic scope" value="Bacteria"/>
</dbReference>
<dbReference type="AlphaFoldDB" id="R9GLB1"/>
<dbReference type="Gene3D" id="3.40.50.1820">
    <property type="entry name" value="alpha/beta hydrolase"/>
    <property type="match status" value="1"/>
</dbReference>
<name>R9GLB1_9SPHI</name>
<feature type="domain" description="Serine aminopeptidase S33" evidence="1">
    <location>
        <begin position="31"/>
        <end position="146"/>
    </location>
</feature>
<proteinExistence type="predicted"/>
<dbReference type="SUPFAM" id="SSF53474">
    <property type="entry name" value="alpha/beta-Hydrolases"/>
    <property type="match status" value="1"/>
</dbReference>
<dbReference type="RefSeq" id="WP_016197523.1">
    <property type="nucleotide sequence ID" value="NZ_AQPN01000149.1"/>
</dbReference>
<evidence type="ECO:0000313" key="2">
    <source>
        <dbReference type="EMBL" id="EOR92503.1"/>
    </source>
</evidence>
<dbReference type="Proteomes" id="UP000014174">
    <property type="component" value="Unassembled WGS sequence"/>
</dbReference>
<dbReference type="PANTHER" id="PTHR42886">
    <property type="entry name" value="RE40534P-RELATED"/>
    <property type="match status" value="1"/>
</dbReference>
<organism evidence="2 3">
    <name type="scientific">Arcticibacter svalbardensis MN12-7</name>
    <dbReference type="NCBI Taxonomy" id="1150600"/>
    <lineage>
        <taxon>Bacteria</taxon>
        <taxon>Pseudomonadati</taxon>
        <taxon>Bacteroidota</taxon>
        <taxon>Sphingobacteriia</taxon>
        <taxon>Sphingobacteriales</taxon>
        <taxon>Sphingobacteriaceae</taxon>
        <taxon>Arcticibacter</taxon>
    </lineage>
</organism>
<protein>
    <submittedName>
        <fullName evidence="2">Esterase/lipase/thioesterase family protein</fullName>
    </submittedName>
</protein>
<dbReference type="Pfam" id="PF12146">
    <property type="entry name" value="Hydrolase_4"/>
    <property type="match status" value="1"/>
</dbReference>
<dbReference type="InterPro" id="IPR022742">
    <property type="entry name" value="Hydrolase_4"/>
</dbReference>
<dbReference type="PATRIC" id="fig|1150600.3.peg.4262"/>
<evidence type="ECO:0000259" key="1">
    <source>
        <dbReference type="Pfam" id="PF12146"/>
    </source>
</evidence>
<dbReference type="EMBL" id="AQPN01000149">
    <property type="protein sequence ID" value="EOR92503.1"/>
    <property type="molecule type" value="Genomic_DNA"/>
</dbReference>
<reference evidence="2 3" key="1">
    <citation type="journal article" date="2013" name="Genome Announc.">
        <title>Draft Genome Sequence of Arcticibacter svalbardensis Strain MN12-7T, a Member of the Family Sphingobacteriaceae Isolated from an Arctic Soil Sample.</title>
        <authorList>
            <person name="Shivaji S."/>
            <person name="Ara S."/>
            <person name="Prasad S."/>
            <person name="Manasa B.P."/>
            <person name="Begum Z."/>
            <person name="Singh A."/>
            <person name="Kumar Pinnaka A."/>
        </authorList>
    </citation>
    <scope>NUCLEOTIDE SEQUENCE [LARGE SCALE GENOMIC DNA]</scope>
    <source>
        <strain evidence="2 3">MN12-7</strain>
    </source>
</reference>
<dbReference type="PANTHER" id="PTHR42886:SF53">
    <property type="entry name" value="ALPHA_BETA-HYDROLASES SUPERFAMILY PROTEIN"/>
    <property type="match status" value="1"/>
</dbReference>
<evidence type="ECO:0000313" key="3">
    <source>
        <dbReference type="Proteomes" id="UP000014174"/>
    </source>
</evidence>
<keyword evidence="3" id="KW-1185">Reference proteome</keyword>
<dbReference type="InterPro" id="IPR029058">
    <property type="entry name" value="AB_hydrolase_fold"/>
</dbReference>
<comment type="caution">
    <text evidence="2">The sequence shown here is derived from an EMBL/GenBank/DDBJ whole genome shotgun (WGS) entry which is preliminary data.</text>
</comment>
<gene>
    <name evidence="2" type="ORF">ADIARSV_4308</name>
</gene>